<sequence length="51" mass="5639">MIDIHLLLYASIIILFVVAALAVLFFFFATTGLAALAVFVTRGVRRLIRNS</sequence>
<dbReference type="EMBL" id="JBIYEW010000002">
    <property type="protein sequence ID" value="MFK4637174.1"/>
    <property type="molecule type" value="Genomic_DNA"/>
</dbReference>
<accession>A0ABW8N3C9</accession>
<evidence type="ECO:0000256" key="1">
    <source>
        <dbReference type="SAM" id="Phobius"/>
    </source>
</evidence>
<evidence type="ECO:0000313" key="2">
    <source>
        <dbReference type="EMBL" id="MFK4637174.1"/>
    </source>
</evidence>
<reference evidence="2 3" key="1">
    <citation type="submission" date="2024-10" db="EMBL/GenBank/DDBJ databases">
        <title>Novel secondary metabolite-producing bacteria for plant disease control.</title>
        <authorList>
            <person name="Chevrette M."/>
        </authorList>
    </citation>
    <scope>NUCLEOTIDE SEQUENCE [LARGE SCALE GENOMIC DNA]</scope>
    <source>
        <strain evidence="2 3">J30 TE3557</strain>
    </source>
</reference>
<protein>
    <submittedName>
        <fullName evidence="2">Uncharacterized protein</fullName>
    </submittedName>
</protein>
<feature type="transmembrane region" description="Helical" evidence="1">
    <location>
        <begin position="6"/>
        <end position="39"/>
    </location>
</feature>
<keyword evidence="1" id="KW-0472">Membrane</keyword>
<proteinExistence type="predicted"/>
<gene>
    <name evidence="2" type="ORF">ABIA52_000063</name>
</gene>
<keyword evidence="3" id="KW-1185">Reference proteome</keyword>
<organism evidence="2 3">
    <name type="scientific">Paenarthrobacter histidinolovorans</name>
    <dbReference type="NCBI Taxonomy" id="43664"/>
    <lineage>
        <taxon>Bacteria</taxon>
        <taxon>Bacillati</taxon>
        <taxon>Actinomycetota</taxon>
        <taxon>Actinomycetes</taxon>
        <taxon>Micrococcales</taxon>
        <taxon>Micrococcaceae</taxon>
        <taxon>Paenarthrobacter</taxon>
    </lineage>
</organism>
<comment type="caution">
    <text evidence="2">The sequence shown here is derived from an EMBL/GenBank/DDBJ whole genome shotgun (WGS) entry which is preliminary data.</text>
</comment>
<evidence type="ECO:0000313" key="3">
    <source>
        <dbReference type="Proteomes" id="UP001620520"/>
    </source>
</evidence>
<keyword evidence="1" id="KW-1133">Transmembrane helix</keyword>
<name>A0ABW8N3C9_9MICC</name>
<keyword evidence="1" id="KW-0812">Transmembrane</keyword>
<dbReference type="RefSeq" id="WP_404593161.1">
    <property type="nucleotide sequence ID" value="NZ_JBIYEW010000002.1"/>
</dbReference>
<dbReference type="Proteomes" id="UP001620520">
    <property type="component" value="Unassembled WGS sequence"/>
</dbReference>